<dbReference type="EMBL" id="JAUOPB010000454">
    <property type="protein sequence ID" value="MDO6425228.1"/>
    <property type="molecule type" value="Genomic_DNA"/>
</dbReference>
<gene>
    <name evidence="2" type="ORF">Q4521_22315</name>
</gene>
<accession>A0AAW7XET7</accession>
<evidence type="ECO:0000256" key="1">
    <source>
        <dbReference type="SAM" id="MobiDB-lite"/>
    </source>
</evidence>
<evidence type="ECO:0000313" key="2">
    <source>
        <dbReference type="EMBL" id="MDO6425228.1"/>
    </source>
</evidence>
<dbReference type="Proteomes" id="UP001169760">
    <property type="component" value="Unassembled WGS sequence"/>
</dbReference>
<sequence length="65" mass="7258">MKLHEENNDLIGNAIQQEPTPKEHRNYNGSHPKLVVFQFLKYRALVIFSSPSGQALGGPVAQKTL</sequence>
<feature type="non-terminal residue" evidence="2">
    <location>
        <position position="65"/>
    </location>
</feature>
<proteinExistence type="predicted"/>
<name>A0AAW7XET7_9GAMM</name>
<dbReference type="AlphaFoldDB" id="A0AAW7XET7"/>
<reference evidence="2" key="1">
    <citation type="submission" date="2023-07" db="EMBL/GenBank/DDBJ databases">
        <title>Genome content predicts the carbon catabolic preferences of heterotrophic bacteria.</title>
        <authorList>
            <person name="Gralka M."/>
        </authorList>
    </citation>
    <scope>NUCLEOTIDE SEQUENCE</scope>
    <source>
        <strain evidence="2">I3M17_2</strain>
    </source>
</reference>
<feature type="region of interest" description="Disordered" evidence="1">
    <location>
        <begin position="1"/>
        <end position="27"/>
    </location>
</feature>
<dbReference type="RefSeq" id="WP_303494685.1">
    <property type="nucleotide sequence ID" value="NZ_JAUOPB010000454.1"/>
</dbReference>
<protein>
    <submittedName>
        <fullName evidence="2">Uncharacterized protein</fullName>
    </submittedName>
</protein>
<evidence type="ECO:0000313" key="3">
    <source>
        <dbReference type="Proteomes" id="UP001169760"/>
    </source>
</evidence>
<organism evidence="2 3">
    <name type="scientific">Saccharophagus degradans</name>
    <dbReference type="NCBI Taxonomy" id="86304"/>
    <lineage>
        <taxon>Bacteria</taxon>
        <taxon>Pseudomonadati</taxon>
        <taxon>Pseudomonadota</taxon>
        <taxon>Gammaproteobacteria</taxon>
        <taxon>Cellvibrionales</taxon>
        <taxon>Cellvibrionaceae</taxon>
        <taxon>Saccharophagus</taxon>
    </lineage>
</organism>
<comment type="caution">
    <text evidence="2">The sequence shown here is derived from an EMBL/GenBank/DDBJ whole genome shotgun (WGS) entry which is preliminary data.</text>
</comment>